<sequence>MYNYRRHGYGPEYSVRNRWARIFCPNIYGPDPNIYGPNIYGPEYSVRNRQTGTLTLFNVLTRNMGDFLHQQVRSINAADSWAYTIKSTKKVKYNNPTLFEVAIS</sequence>
<reference evidence="2" key="1">
    <citation type="submission" date="2022-11" db="UniProtKB">
        <authorList>
            <consortium name="WormBaseParasite"/>
        </authorList>
    </citation>
    <scope>IDENTIFICATION</scope>
</reference>
<keyword evidence="1" id="KW-1185">Reference proteome</keyword>
<dbReference type="Proteomes" id="UP000887563">
    <property type="component" value="Unplaced"/>
</dbReference>
<proteinExistence type="predicted"/>
<accession>A0A914LFU6</accession>
<evidence type="ECO:0000313" key="1">
    <source>
        <dbReference type="Proteomes" id="UP000887563"/>
    </source>
</evidence>
<name>A0A914LFU6_MELIC</name>
<organism evidence="1 2">
    <name type="scientific">Meloidogyne incognita</name>
    <name type="common">Southern root-knot nematode worm</name>
    <name type="synonym">Oxyuris incognita</name>
    <dbReference type="NCBI Taxonomy" id="6306"/>
    <lineage>
        <taxon>Eukaryota</taxon>
        <taxon>Metazoa</taxon>
        <taxon>Ecdysozoa</taxon>
        <taxon>Nematoda</taxon>
        <taxon>Chromadorea</taxon>
        <taxon>Rhabditida</taxon>
        <taxon>Tylenchina</taxon>
        <taxon>Tylenchomorpha</taxon>
        <taxon>Tylenchoidea</taxon>
        <taxon>Meloidogynidae</taxon>
        <taxon>Meloidogyninae</taxon>
        <taxon>Meloidogyne</taxon>
        <taxon>Meloidogyne incognita group</taxon>
    </lineage>
</organism>
<dbReference type="AlphaFoldDB" id="A0A914LFU6"/>
<dbReference type="WBParaSite" id="Minc3s00480g13042">
    <property type="protein sequence ID" value="Minc3s00480g13042"/>
    <property type="gene ID" value="Minc3s00480g13042"/>
</dbReference>
<evidence type="ECO:0000313" key="2">
    <source>
        <dbReference type="WBParaSite" id="Minc3s00480g13042"/>
    </source>
</evidence>
<protein>
    <submittedName>
        <fullName evidence="2">Uncharacterized protein</fullName>
    </submittedName>
</protein>